<keyword evidence="2" id="KW-0812">Transmembrane</keyword>
<accession>A0A427AJ61</accession>
<dbReference type="AlphaFoldDB" id="A0A427AJ61"/>
<dbReference type="EMBL" id="AMZH03002237">
    <property type="protein sequence ID" value="RRT76288.1"/>
    <property type="molecule type" value="Genomic_DNA"/>
</dbReference>
<comment type="caution">
    <text evidence="3">The sequence shown here is derived from an EMBL/GenBank/DDBJ whole genome shotgun (WGS) entry which is preliminary data.</text>
</comment>
<feature type="region of interest" description="Disordered" evidence="1">
    <location>
        <begin position="60"/>
        <end position="97"/>
    </location>
</feature>
<evidence type="ECO:0000256" key="1">
    <source>
        <dbReference type="SAM" id="MobiDB-lite"/>
    </source>
</evidence>
<feature type="transmembrane region" description="Helical" evidence="2">
    <location>
        <begin position="103"/>
        <end position="121"/>
    </location>
</feature>
<evidence type="ECO:0000313" key="4">
    <source>
        <dbReference type="Proteomes" id="UP000287651"/>
    </source>
</evidence>
<organism evidence="3 4">
    <name type="scientific">Ensete ventricosum</name>
    <name type="common">Abyssinian banana</name>
    <name type="synonym">Musa ensete</name>
    <dbReference type="NCBI Taxonomy" id="4639"/>
    <lineage>
        <taxon>Eukaryota</taxon>
        <taxon>Viridiplantae</taxon>
        <taxon>Streptophyta</taxon>
        <taxon>Embryophyta</taxon>
        <taxon>Tracheophyta</taxon>
        <taxon>Spermatophyta</taxon>
        <taxon>Magnoliopsida</taxon>
        <taxon>Liliopsida</taxon>
        <taxon>Zingiberales</taxon>
        <taxon>Musaceae</taxon>
        <taxon>Ensete</taxon>
    </lineage>
</organism>
<feature type="region of interest" description="Disordered" evidence="1">
    <location>
        <begin position="1"/>
        <end position="34"/>
    </location>
</feature>
<sequence>MAAGQRGEESVAAESDYGSCDRERCGVAGQRRGNGGRRWLAEMRLRGCIEEGVETWLSAGNGGRKMRKRRQWPAAGGSAGGWRQMKRRGGIEVAGSSPPLGKMMLPASIFSSIFLLMMATVKMVRLQ</sequence>
<gene>
    <name evidence="3" type="ORF">B296_00001831</name>
</gene>
<name>A0A427AJ61_ENSVE</name>
<reference evidence="3 4" key="1">
    <citation type="journal article" date="2014" name="Agronomy (Basel)">
        <title>A Draft Genome Sequence for Ensete ventricosum, the Drought-Tolerant Tree Against Hunger.</title>
        <authorList>
            <person name="Harrison J."/>
            <person name="Moore K.A."/>
            <person name="Paszkiewicz K."/>
            <person name="Jones T."/>
            <person name="Grant M."/>
            <person name="Ambacheew D."/>
            <person name="Muzemil S."/>
            <person name="Studholme D.J."/>
        </authorList>
    </citation>
    <scope>NUCLEOTIDE SEQUENCE [LARGE SCALE GENOMIC DNA]</scope>
</reference>
<evidence type="ECO:0000313" key="3">
    <source>
        <dbReference type="EMBL" id="RRT76288.1"/>
    </source>
</evidence>
<evidence type="ECO:0000256" key="2">
    <source>
        <dbReference type="SAM" id="Phobius"/>
    </source>
</evidence>
<proteinExistence type="predicted"/>
<keyword evidence="2" id="KW-1133">Transmembrane helix</keyword>
<keyword evidence="2" id="KW-0472">Membrane</keyword>
<dbReference type="Proteomes" id="UP000287651">
    <property type="component" value="Unassembled WGS sequence"/>
</dbReference>
<protein>
    <submittedName>
        <fullName evidence="3">Uncharacterized protein</fullName>
    </submittedName>
</protein>